<protein>
    <submittedName>
        <fullName evidence="1">Uncharacterized protein</fullName>
    </submittedName>
</protein>
<sequence>MNLPNFINFQKRYGLLITDNDVTLVSWQKGDIKRLALFSNDESGIARFHAFIEKEGKVFNGKAFHLLVNIIGEDYRFEKTAHLIGKYKTDFHSRRMQHLFRGSKLSMSQVQGREERGRREDWVLFSGILTENKVSPWMAAVSRGGRFLAGVHMVSHLTGSLLKTMGGVGKGNNLVMTIHERGLLRQTYYSNGHLRFSRVSKVNDESADSISTFIKKEVDRTLQYLNSLKMSIAGGITVRVISPSNMVGQLREIVSGGEKIKFDFHDVATVAQNIGLKNPVGDLGKDSSLALHAMFSELHIEQLAKINYVTYYRAQFAAKVIIAVFAVYGIYAYSFPLSYLKKGYIDHSRAVISLQSQEARLRQNYQAEVSGVGGEPLSSPTNMRAVSNLYKALDNINISPTQMMYFFSQGLAKNNDVRIEKFDWYLSNNVRGEKKSSSLAVFSGEDLYQIIEVSGTFLPLPNENYIDVADRAEKFVKSFEEREDILIEVLEIPSREMSTKNIKGSLDDNSIVDAPRSRKFVLRVIWKEYEKSIFENFVSET</sequence>
<evidence type="ECO:0000313" key="1">
    <source>
        <dbReference type="EMBL" id="MDM5146815.1"/>
    </source>
</evidence>
<proteinExistence type="predicted"/>
<name>A0ABT7QJA3_9GAMM</name>
<keyword evidence="2" id="KW-1185">Reference proteome</keyword>
<accession>A0ABT7QJA3</accession>
<reference evidence="1" key="1">
    <citation type="submission" date="2022-08" db="EMBL/GenBank/DDBJ databases">
        <authorList>
            <person name="Dzunkova M."/>
            <person name="La Clair J."/>
            <person name="Tyml T."/>
            <person name="Doud D."/>
            <person name="Schulz F."/>
            <person name="Piquer S."/>
            <person name="Porcel Sanchis D."/>
            <person name="Osborn A."/>
            <person name="Robinson D."/>
            <person name="Louie K.B."/>
            <person name="Bowen B.P."/>
            <person name="Bowers R."/>
            <person name="Lee J."/>
            <person name="Arnau Llombart V."/>
            <person name="Diaz Villanueva W."/>
            <person name="Gosliner T."/>
            <person name="Northen T."/>
            <person name="Cheng J.-F."/>
            <person name="Burkart M.D."/>
            <person name="Woyke T."/>
        </authorList>
    </citation>
    <scope>NUCLEOTIDE SEQUENCE</scope>
    <source>
        <strain evidence="1">Df01</strain>
    </source>
</reference>
<evidence type="ECO:0000313" key="2">
    <source>
        <dbReference type="Proteomes" id="UP001168167"/>
    </source>
</evidence>
<organism evidence="1 2">
    <name type="scientific">Candidatus Doriopsillibacter californiensis</name>
    <dbReference type="NCBI Taxonomy" id="2970740"/>
    <lineage>
        <taxon>Bacteria</taxon>
        <taxon>Pseudomonadati</taxon>
        <taxon>Pseudomonadota</taxon>
        <taxon>Gammaproteobacteria</taxon>
        <taxon>Candidatus Tethybacterales</taxon>
        <taxon>Candidatus Persebacteraceae</taxon>
        <taxon>Candidatus Doriopsillibacter</taxon>
    </lineage>
</organism>
<reference evidence="1" key="2">
    <citation type="journal article" date="2023" name="Microbiome">
        <title>Synthase-selected sorting approach identifies a beta-lactone synthase in a nudibranch symbiotic bacterium.</title>
        <authorList>
            <person name="Dzunkova M."/>
            <person name="La Clair J.J."/>
            <person name="Tyml T."/>
            <person name="Doud D."/>
            <person name="Schulz F."/>
            <person name="Piquer-Esteban S."/>
            <person name="Porcel Sanchis D."/>
            <person name="Osborn A."/>
            <person name="Robinson D."/>
            <person name="Louie K.B."/>
            <person name="Bowen B.P."/>
            <person name="Bowers R.M."/>
            <person name="Lee J."/>
            <person name="Arnau V."/>
            <person name="Diaz-Villanueva W."/>
            <person name="Stepanauskas R."/>
            <person name="Gosliner T."/>
            <person name="Date S.V."/>
            <person name="Northen T.R."/>
            <person name="Cheng J.F."/>
            <person name="Burkart M.D."/>
            <person name="Woyke T."/>
        </authorList>
    </citation>
    <scope>NUCLEOTIDE SEQUENCE</scope>
    <source>
        <strain evidence="1">Df01</strain>
    </source>
</reference>
<dbReference type="Proteomes" id="UP001168167">
    <property type="component" value="Unassembled WGS sequence"/>
</dbReference>
<gene>
    <name evidence="1" type="ORF">NQX30_00215</name>
</gene>
<dbReference type="EMBL" id="JANQAO010000001">
    <property type="protein sequence ID" value="MDM5146815.1"/>
    <property type="molecule type" value="Genomic_DNA"/>
</dbReference>
<comment type="caution">
    <text evidence="1">The sequence shown here is derived from an EMBL/GenBank/DDBJ whole genome shotgun (WGS) entry which is preliminary data.</text>
</comment>